<evidence type="ECO:0000313" key="2">
    <source>
        <dbReference type="Proteomes" id="UP001056120"/>
    </source>
</evidence>
<keyword evidence="2" id="KW-1185">Reference proteome</keyword>
<dbReference type="EMBL" id="CM042019">
    <property type="protein sequence ID" value="KAI3823139.1"/>
    <property type="molecule type" value="Genomic_DNA"/>
</dbReference>
<dbReference type="Proteomes" id="UP001056120">
    <property type="component" value="Linkage Group LG02"/>
</dbReference>
<reference evidence="2" key="1">
    <citation type="journal article" date="2022" name="Mol. Ecol. Resour.">
        <title>The genomes of chicory, endive, great burdock and yacon provide insights into Asteraceae palaeo-polyploidization history and plant inulin production.</title>
        <authorList>
            <person name="Fan W."/>
            <person name="Wang S."/>
            <person name="Wang H."/>
            <person name="Wang A."/>
            <person name="Jiang F."/>
            <person name="Liu H."/>
            <person name="Zhao H."/>
            <person name="Xu D."/>
            <person name="Zhang Y."/>
        </authorList>
    </citation>
    <scope>NUCLEOTIDE SEQUENCE [LARGE SCALE GENOMIC DNA]</scope>
    <source>
        <strain evidence="2">cv. Yunnan</strain>
    </source>
</reference>
<name>A0ACB9JSY5_9ASTR</name>
<proteinExistence type="predicted"/>
<evidence type="ECO:0000313" key="1">
    <source>
        <dbReference type="EMBL" id="KAI3823139.1"/>
    </source>
</evidence>
<reference evidence="1 2" key="2">
    <citation type="journal article" date="2022" name="Mol. Ecol. Resour.">
        <title>The genomes of chicory, endive, great burdock and yacon provide insights into Asteraceae paleo-polyploidization history and plant inulin production.</title>
        <authorList>
            <person name="Fan W."/>
            <person name="Wang S."/>
            <person name="Wang H."/>
            <person name="Wang A."/>
            <person name="Jiang F."/>
            <person name="Liu H."/>
            <person name="Zhao H."/>
            <person name="Xu D."/>
            <person name="Zhang Y."/>
        </authorList>
    </citation>
    <scope>NUCLEOTIDE SEQUENCE [LARGE SCALE GENOMIC DNA]</scope>
    <source>
        <strain evidence="2">cv. Yunnan</strain>
        <tissue evidence="1">Leaves</tissue>
    </source>
</reference>
<protein>
    <submittedName>
        <fullName evidence="1">Uncharacterized protein</fullName>
    </submittedName>
</protein>
<comment type="caution">
    <text evidence="1">The sequence shown here is derived from an EMBL/GenBank/DDBJ whole genome shotgun (WGS) entry which is preliminary data.</text>
</comment>
<gene>
    <name evidence="1" type="ORF">L1987_04571</name>
</gene>
<accession>A0ACB9JSY5</accession>
<sequence length="88" mass="10277">MRRRVSPRVKGKCIWRQPINLGSVLWIMMPRVMESNTPLYIWAAWEIVPEADYSKRSNANPYYRVVICFLISYNQGIAILDLTSRGSE</sequence>
<organism evidence="1 2">
    <name type="scientific">Smallanthus sonchifolius</name>
    <dbReference type="NCBI Taxonomy" id="185202"/>
    <lineage>
        <taxon>Eukaryota</taxon>
        <taxon>Viridiplantae</taxon>
        <taxon>Streptophyta</taxon>
        <taxon>Embryophyta</taxon>
        <taxon>Tracheophyta</taxon>
        <taxon>Spermatophyta</taxon>
        <taxon>Magnoliopsida</taxon>
        <taxon>eudicotyledons</taxon>
        <taxon>Gunneridae</taxon>
        <taxon>Pentapetalae</taxon>
        <taxon>asterids</taxon>
        <taxon>campanulids</taxon>
        <taxon>Asterales</taxon>
        <taxon>Asteraceae</taxon>
        <taxon>Asteroideae</taxon>
        <taxon>Heliantheae alliance</taxon>
        <taxon>Millerieae</taxon>
        <taxon>Smallanthus</taxon>
    </lineage>
</organism>